<dbReference type="STRING" id="1763535.LPB072_19570"/>
<evidence type="ECO:0000313" key="1">
    <source>
        <dbReference type="EMBL" id="AOW14698.1"/>
    </source>
</evidence>
<dbReference type="Proteomes" id="UP000185680">
    <property type="component" value="Chromosome"/>
</dbReference>
<reference evidence="1 2" key="1">
    <citation type="submission" date="2016-10" db="EMBL/GenBank/DDBJ databases">
        <title>Hydorgenophaga sp. LPB0072 isolated from gastropod.</title>
        <authorList>
            <person name="Kim E."/>
            <person name="Yi H."/>
        </authorList>
    </citation>
    <scope>NUCLEOTIDE SEQUENCE [LARGE SCALE GENOMIC DNA]</scope>
    <source>
        <strain evidence="1 2">LPB0072</strain>
    </source>
</reference>
<dbReference type="EMBL" id="CP017476">
    <property type="protein sequence ID" value="AOW14698.1"/>
    <property type="molecule type" value="Genomic_DNA"/>
</dbReference>
<dbReference type="InterPro" id="IPR036890">
    <property type="entry name" value="HATPase_C_sf"/>
</dbReference>
<proteinExistence type="predicted"/>
<sequence length="153" mass="16728">MKDHPGLAQPIQRALRPSGIECDAFEHAGRARLGQTHKHMVQPLSPGSLPVKKHWLWCSVGVNRGYSCLASRSPHDALRDQVTDLEAGDADQPRLFQRLWKGSGHRHPGAGLGLCICQEVANAHGRHPGVSNTFPGAEFRLQFHATTNPIKAP</sequence>
<evidence type="ECO:0008006" key="3">
    <source>
        <dbReference type="Google" id="ProtNLM"/>
    </source>
</evidence>
<gene>
    <name evidence="1" type="ORF">LPB072_19570</name>
</gene>
<dbReference type="AlphaFoldDB" id="A0A1D8P092"/>
<name>A0A1D8P092_9BURK</name>
<accession>A0A1D8P092</accession>
<dbReference type="SUPFAM" id="SSF55874">
    <property type="entry name" value="ATPase domain of HSP90 chaperone/DNA topoisomerase II/histidine kinase"/>
    <property type="match status" value="1"/>
</dbReference>
<dbReference type="Gene3D" id="3.30.565.10">
    <property type="entry name" value="Histidine kinase-like ATPase, C-terminal domain"/>
    <property type="match status" value="1"/>
</dbReference>
<organism evidence="1 2">
    <name type="scientific">Hydrogenophaga crassostreae</name>
    <dbReference type="NCBI Taxonomy" id="1763535"/>
    <lineage>
        <taxon>Bacteria</taxon>
        <taxon>Pseudomonadati</taxon>
        <taxon>Pseudomonadota</taxon>
        <taxon>Betaproteobacteria</taxon>
        <taxon>Burkholderiales</taxon>
        <taxon>Comamonadaceae</taxon>
        <taxon>Hydrogenophaga</taxon>
    </lineage>
</organism>
<evidence type="ECO:0000313" key="2">
    <source>
        <dbReference type="Proteomes" id="UP000185680"/>
    </source>
</evidence>
<protein>
    <recommendedName>
        <fullName evidence="3">Histidine kinase</fullName>
    </recommendedName>
</protein>
<dbReference type="KEGG" id="hyl:LPB072_19570"/>